<dbReference type="InterPro" id="IPR050206">
    <property type="entry name" value="FtsK/SpoIIIE/SftA"/>
</dbReference>
<feature type="transmembrane region" description="Helical" evidence="18">
    <location>
        <begin position="12"/>
        <end position="31"/>
    </location>
</feature>
<keyword evidence="4" id="KW-1003">Cell membrane</keyword>
<keyword evidence="10 18" id="KW-1133">Transmembrane helix</keyword>
<dbReference type="InterPro" id="IPR041027">
    <property type="entry name" value="FtsK_alpha"/>
</dbReference>
<feature type="transmembrane region" description="Helical" evidence="18">
    <location>
        <begin position="61"/>
        <end position="85"/>
    </location>
</feature>
<evidence type="ECO:0000256" key="7">
    <source>
        <dbReference type="ARBA" id="ARBA00022741"/>
    </source>
</evidence>
<evidence type="ECO:0000256" key="17">
    <source>
        <dbReference type="SAM" id="MobiDB-lite"/>
    </source>
</evidence>
<evidence type="ECO:0000256" key="3">
    <source>
        <dbReference type="ARBA" id="ARBA00020887"/>
    </source>
</evidence>
<dbReference type="Pfam" id="PF09397">
    <property type="entry name" value="FtsK_gamma"/>
    <property type="match status" value="1"/>
</dbReference>
<dbReference type="GO" id="GO:0051301">
    <property type="term" value="P:cell division"/>
    <property type="evidence" value="ECO:0007669"/>
    <property type="project" value="UniProtKB-KW"/>
</dbReference>
<dbReference type="AlphaFoldDB" id="A0AA43TK39"/>
<dbReference type="PANTHER" id="PTHR22683:SF41">
    <property type="entry name" value="DNA TRANSLOCASE FTSK"/>
    <property type="match status" value="1"/>
</dbReference>
<evidence type="ECO:0000256" key="1">
    <source>
        <dbReference type="ARBA" id="ARBA00004651"/>
    </source>
</evidence>
<evidence type="ECO:0000313" key="21">
    <source>
        <dbReference type="Proteomes" id="UP001160519"/>
    </source>
</evidence>
<dbReference type="Pfam" id="PF17854">
    <property type="entry name" value="FtsK_alpha"/>
    <property type="match status" value="1"/>
</dbReference>
<dbReference type="Gene3D" id="3.40.50.300">
    <property type="entry name" value="P-loop containing nucleotide triphosphate hydrolases"/>
    <property type="match status" value="1"/>
</dbReference>
<feature type="region of interest" description="Disordered" evidence="17">
    <location>
        <begin position="735"/>
        <end position="756"/>
    </location>
</feature>
<evidence type="ECO:0000256" key="4">
    <source>
        <dbReference type="ARBA" id="ARBA00022475"/>
    </source>
</evidence>
<evidence type="ECO:0000259" key="19">
    <source>
        <dbReference type="PROSITE" id="PS50901"/>
    </source>
</evidence>
<evidence type="ECO:0000256" key="11">
    <source>
        <dbReference type="ARBA" id="ARBA00023125"/>
    </source>
</evidence>
<feature type="binding site" evidence="16">
    <location>
        <begin position="411"/>
        <end position="418"/>
    </location>
    <ligand>
        <name>ATP</name>
        <dbReference type="ChEBI" id="CHEBI:30616"/>
    </ligand>
</feature>
<dbReference type="InterPro" id="IPR018541">
    <property type="entry name" value="Ftsk_gamma"/>
</dbReference>
<evidence type="ECO:0000256" key="8">
    <source>
        <dbReference type="ARBA" id="ARBA00022829"/>
    </source>
</evidence>
<dbReference type="InterPro" id="IPR003593">
    <property type="entry name" value="AAA+_ATPase"/>
</dbReference>
<evidence type="ECO:0000256" key="5">
    <source>
        <dbReference type="ARBA" id="ARBA00022618"/>
    </source>
</evidence>
<name>A0AA43TK39_9GAMM</name>
<evidence type="ECO:0000256" key="16">
    <source>
        <dbReference type="PROSITE-ProRule" id="PRU00289"/>
    </source>
</evidence>
<dbReference type="InterPro" id="IPR036388">
    <property type="entry name" value="WH-like_DNA-bd_sf"/>
</dbReference>
<keyword evidence="21" id="KW-1185">Reference proteome</keyword>
<keyword evidence="12 18" id="KW-0472">Membrane</keyword>
<dbReference type="InterPro" id="IPR025199">
    <property type="entry name" value="FtsK_4TM"/>
</dbReference>
<evidence type="ECO:0000256" key="13">
    <source>
        <dbReference type="ARBA" id="ARBA00023306"/>
    </source>
</evidence>
<organism evidence="20 21">
    <name type="scientific">Candidatus Methylobacter titanis</name>
    <dbReference type="NCBI Taxonomy" id="3053457"/>
    <lineage>
        <taxon>Bacteria</taxon>
        <taxon>Pseudomonadati</taxon>
        <taxon>Pseudomonadota</taxon>
        <taxon>Gammaproteobacteria</taxon>
        <taxon>Methylococcales</taxon>
        <taxon>Methylococcaceae</taxon>
        <taxon>Methylobacter</taxon>
    </lineage>
</organism>
<dbReference type="InterPro" id="IPR027417">
    <property type="entry name" value="P-loop_NTPase"/>
</dbReference>
<comment type="caution">
    <text evidence="20">The sequence shown here is derived from an EMBL/GenBank/DDBJ whole genome shotgun (WGS) entry which is preliminary data.</text>
</comment>
<dbReference type="GO" id="GO:0007059">
    <property type="term" value="P:chromosome segregation"/>
    <property type="evidence" value="ECO:0007669"/>
    <property type="project" value="UniProtKB-KW"/>
</dbReference>
<keyword evidence="7 16" id="KW-0547">Nucleotide-binding</keyword>
<protein>
    <recommendedName>
        <fullName evidence="3">DNA translocase FtsK</fullName>
    </recommendedName>
</protein>
<dbReference type="Gene3D" id="3.30.980.40">
    <property type="match status" value="1"/>
</dbReference>
<keyword evidence="11" id="KW-0238">DNA-binding</keyword>
<dbReference type="GO" id="GO:0005886">
    <property type="term" value="C:plasma membrane"/>
    <property type="evidence" value="ECO:0007669"/>
    <property type="project" value="UniProtKB-SubCell"/>
</dbReference>
<dbReference type="FunFam" id="3.40.50.300:FF:000209">
    <property type="entry name" value="Cell division protein FtsK"/>
    <property type="match status" value="1"/>
</dbReference>
<dbReference type="InterPro" id="IPR002543">
    <property type="entry name" value="FtsK_dom"/>
</dbReference>
<reference evidence="20" key="1">
    <citation type="submission" date="2023-01" db="EMBL/GenBank/DDBJ databases">
        <title>Biogeochemical cycle of methane in antarctic sediments.</title>
        <authorList>
            <person name="Roldan D.M."/>
            <person name="Menes R.J."/>
        </authorList>
    </citation>
    <scope>NUCLEOTIDE SEQUENCE [LARGE SCALE GENOMIC DNA]</scope>
    <source>
        <strain evidence="20">K-2018 MAG008</strain>
    </source>
</reference>
<dbReference type="PANTHER" id="PTHR22683">
    <property type="entry name" value="SPORULATION PROTEIN RELATED"/>
    <property type="match status" value="1"/>
</dbReference>
<keyword evidence="8" id="KW-0159">Chromosome partition</keyword>
<evidence type="ECO:0000256" key="9">
    <source>
        <dbReference type="ARBA" id="ARBA00022840"/>
    </source>
</evidence>
<evidence type="ECO:0000313" key="20">
    <source>
        <dbReference type="EMBL" id="MDI1229612.1"/>
    </source>
</evidence>
<keyword evidence="13" id="KW-0131">Cell cycle</keyword>
<dbReference type="Gene3D" id="1.10.10.10">
    <property type="entry name" value="Winged helix-like DNA-binding domain superfamily/Winged helix DNA-binding domain"/>
    <property type="match status" value="1"/>
</dbReference>
<keyword evidence="6 18" id="KW-0812">Transmembrane</keyword>
<comment type="subunit">
    <text evidence="15">Homohexamer. Forms a ring that surrounds DNA.</text>
</comment>
<feature type="domain" description="FtsK" evidence="19">
    <location>
        <begin position="394"/>
        <end position="609"/>
    </location>
</feature>
<evidence type="ECO:0000256" key="2">
    <source>
        <dbReference type="ARBA" id="ARBA00006474"/>
    </source>
</evidence>
<evidence type="ECO:0000256" key="12">
    <source>
        <dbReference type="ARBA" id="ARBA00023136"/>
    </source>
</evidence>
<evidence type="ECO:0000256" key="15">
    <source>
        <dbReference type="ARBA" id="ARBA00025923"/>
    </source>
</evidence>
<dbReference type="PROSITE" id="PS50901">
    <property type="entry name" value="FTSK"/>
    <property type="match status" value="1"/>
</dbReference>
<sequence length="756" mass="82508">MEEKTFRGLREIALLGFIAVALFFLISLITFSNEDAGWTHSGSVQTISNACGIFGAWLSDIMLSCFGLVAYLFPVIIFWQGYLLYTRGRHDREKMIIALQWIGSIATIISSAALLNLYLLRIGIELPSNTGGILGQETGNVLLRMLGNSGATLLLLVVLLAGVTLVTGLSWVALLDFIGKYTVSICRFLRRSILTLLQGHSVKPIETRVNNPEKSVFKRKVSAKAIPVANIEKRVENPAKNSRPLKKQPAIKYDSSKGVLPSLDLLDLRDTRVIGYSQTDLEEMSRLVEDILADFNVAVTVVGFHPGPVITRFELQPAAGVKVSRISTLSKDLARALSVTSVRIVEIIPGKSVVGLEIPNREREMVTLRELLVSAPFEKSKSMLTLAMGKDISGTPMVADLGKMPHALVAGTTGSGKSVAINTMILSLLYKATPEQVRLIMIDPKMLELSVYEGIPHLLTPVVTDMKEASNALRWAVAEMERRYKLMSKMGVRNLAGFNQLIEDATARGESVRDPMFQMINPLEEGEDYPSLNTLPSIVIVIDELADMMMIVGKKVEELIARLAQKARAAGIHLVLATQRPSVDVLTGLIKANVPTRISFQVSSRIDSRTILDQGGAETLLGNGDMLFLPSGTSIPIRAHGAFVDDHEVHRVVEFLKQTAPPNYLEDITRESSDSNDGYSMSGGNGGDSESDALYDDAVQFVTETRKASISSVQRRFKVGYNRAATMIEDMEAAGVVSSPESNGSRVVLAPAPVRD</sequence>
<evidence type="ECO:0000256" key="10">
    <source>
        <dbReference type="ARBA" id="ARBA00022989"/>
    </source>
</evidence>
<dbReference type="Proteomes" id="UP001160519">
    <property type="component" value="Unassembled WGS sequence"/>
</dbReference>
<evidence type="ECO:0000256" key="18">
    <source>
        <dbReference type="SAM" id="Phobius"/>
    </source>
</evidence>
<accession>A0AA43TK39</accession>
<dbReference type="SUPFAM" id="SSF52540">
    <property type="entry name" value="P-loop containing nucleoside triphosphate hydrolases"/>
    <property type="match status" value="1"/>
</dbReference>
<dbReference type="GO" id="GO:0003677">
    <property type="term" value="F:DNA binding"/>
    <property type="evidence" value="ECO:0007669"/>
    <property type="project" value="UniProtKB-KW"/>
</dbReference>
<feature type="region of interest" description="Disordered" evidence="17">
    <location>
        <begin position="664"/>
        <end position="692"/>
    </location>
</feature>
<comment type="similarity">
    <text evidence="2">Belongs to the FtsK/SpoIIIE/SftA family.</text>
</comment>
<dbReference type="InterPro" id="IPR036390">
    <property type="entry name" value="WH_DNA-bd_sf"/>
</dbReference>
<dbReference type="SMART" id="SM00843">
    <property type="entry name" value="Ftsk_gamma"/>
    <property type="match status" value="1"/>
</dbReference>
<comment type="function">
    <text evidence="14">Essential cell division protein that coordinates cell division and chromosome segregation. The N-terminus is involved in assembly of the cell-division machinery. The C-terminus functions as a DNA motor that moves dsDNA in an ATP-dependent manner towards the dif recombination site, which is located within the replication terminus region. Translocation stops specifically at Xer-dif sites, where FtsK interacts with the Xer recombinase, allowing activation of chromosome unlinking by recombination. FtsK orienting polar sequences (KOPS) guide the direction of DNA translocation. FtsK can remove proteins from DNA as it translocates, but translocation stops specifically at XerCD-dif site, thereby preventing removal of XerC and XerD from dif.</text>
</comment>
<keyword evidence="5" id="KW-0132">Cell division</keyword>
<gene>
    <name evidence="20" type="ORF">PSU93_00485</name>
</gene>
<dbReference type="GO" id="GO:0005524">
    <property type="term" value="F:ATP binding"/>
    <property type="evidence" value="ECO:0007669"/>
    <property type="project" value="UniProtKB-UniRule"/>
</dbReference>
<feature type="transmembrane region" description="Helical" evidence="18">
    <location>
        <begin position="153"/>
        <end position="178"/>
    </location>
</feature>
<keyword evidence="9 16" id="KW-0067">ATP-binding</keyword>
<dbReference type="CDD" id="cd01127">
    <property type="entry name" value="TrwB_TraG_TraD_VirD4"/>
    <property type="match status" value="1"/>
</dbReference>
<evidence type="ECO:0000256" key="6">
    <source>
        <dbReference type="ARBA" id="ARBA00022692"/>
    </source>
</evidence>
<comment type="subcellular location">
    <subcellularLocation>
        <location evidence="1">Cell membrane</location>
        <topology evidence="1">Multi-pass membrane protein</topology>
    </subcellularLocation>
</comment>
<dbReference type="Pfam" id="PF01580">
    <property type="entry name" value="FtsK_SpoIIIE"/>
    <property type="match status" value="1"/>
</dbReference>
<dbReference type="SMART" id="SM00382">
    <property type="entry name" value="AAA"/>
    <property type="match status" value="1"/>
</dbReference>
<evidence type="ECO:0000256" key="14">
    <source>
        <dbReference type="ARBA" id="ARBA00024784"/>
    </source>
</evidence>
<dbReference type="EMBL" id="JAQSDF010000001">
    <property type="protein sequence ID" value="MDI1229612.1"/>
    <property type="molecule type" value="Genomic_DNA"/>
</dbReference>
<feature type="transmembrane region" description="Helical" evidence="18">
    <location>
        <begin position="97"/>
        <end position="119"/>
    </location>
</feature>
<dbReference type="Pfam" id="PF13491">
    <property type="entry name" value="FtsK_4TM"/>
    <property type="match status" value="1"/>
</dbReference>
<dbReference type="SUPFAM" id="SSF46785">
    <property type="entry name" value="Winged helix' DNA-binding domain"/>
    <property type="match status" value="1"/>
</dbReference>
<proteinExistence type="inferred from homology"/>